<organism evidence="3 4">
    <name type="scientific">Pedobacter duraquae</name>
    <dbReference type="NCBI Taxonomy" id="425511"/>
    <lineage>
        <taxon>Bacteria</taxon>
        <taxon>Pseudomonadati</taxon>
        <taxon>Bacteroidota</taxon>
        <taxon>Sphingobacteriia</taxon>
        <taxon>Sphingobacteriales</taxon>
        <taxon>Sphingobacteriaceae</taxon>
        <taxon>Pedobacter</taxon>
    </lineage>
</organism>
<proteinExistence type="predicted"/>
<dbReference type="AlphaFoldDB" id="A0A4R6ICS6"/>
<evidence type="ECO:0000313" key="3">
    <source>
        <dbReference type="EMBL" id="TDO19387.1"/>
    </source>
</evidence>
<feature type="transmembrane region" description="Helical" evidence="2">
    <location>
        <begin position="35"/>
        <end position="54"/>
    </location>
</feature>
<keyword evidence="2" id="KW-0472">Membrane</keyword>
<name>A0A4R6ICS6_9SPHI</name>
<evidence type="ECO:0000256" key="2">
    <source>
        <dbReference type="SAM" id="Phobius"/>
    </source>
</evidence>
<accession>A0A4R6ICS6</accession>
<feature type="region of interest" description="Disordered" evidence="1">
    <location>
        <begin position="1"/>
        <end position="27"/>
    </location>
</feature>
<keyword evidence="2" id="KW-0812">Transmembrane</keyword>
<reference evidence="3 4" key="1">
    <citation type="submission" date="2019-03" db="EMBL/GenBank/DDBJ databases">
        <title>Genomic Encyclopedia of Archaeal and Bacterial Type Strains, Phase II (KMG-II): from individual species to whole genera.</title>
        <authorList>
            <person name="Goeker M."/>
        </authorList>
    </citation>
    <scope>NUCLEOTIDE SEQUENCE [LARGE SCALE GENOMIC DNA]</scope>
    <source>
        <strain evidence="3 4">DSM 19034</strain>
    </source>
</reference>
<sequence length="64" mass="7601">MAKQIKNGLQGKGSKHKAETIKTRKKKLDRNRPKPFLMVIYWILGVLIILFMYLKIKHMFASHY</sequence>
<keyword evidence="4" id="KW-1185">Reference proteome</keyword>
<keyword evidence="2" id="KW-1133">Transmembrane helix</keyword>
<evidence type="ECO:0000313" key="4">
    <source>
        <dbReference type="Proteomes" id="UP000295499"/>
    </source>
</evidence>
<dbReference type="Proteomes" id="UP000295499">
    <property type="component" value="Unassembled WGS sequence"/>
</dbReference>
<dbReference type="EMBL" id="SNWM01000007">
    <property type="protein sequence ID" value="TDO19387.1"/>
    <property type="molecule type" value="Genomic_DNA"/>
</dbReference>
<gene>
    <name evidence="3" type="ORF">CLV32_4628</name>
</gene>
<evidence type="ECO:0000256" key="1">
    <source>
        <dbReference type="SAM" id="MobiDB-lite"/>
    </source>
</evidence>
<protein>
    <submittedName>
        <fullName evidence="3">Uncharacterized protein</fullName>
    </submittedName>
</protein>
<comment type="caution">
    <text evidence="3">The sequence shown here is derived from an EMBL/GenBank/DDBJ whole genome shotgun (WGS) entry which is preliminary data.</text>
</comment>